<dbReference type="EMBL" id="BLAH01000152">
    <property type="protein sequence ID" value="GES40005.1"/>
    <property type="molecule type" value="Genomic_DNA"/>
</dbReference>
<reference evidence="2 3" key="1">
    <citation type="journal article" date="2018" name="Biodegradation">
        <title>1,4-Dioxane degradation characteristics of Rhodococcus aetherivorans JCM 14343.</title>
        <authorList>
            <person name="Inoue D."/>
            <person name="Tsunoda T."/>
            <person name="Yamamoto N."/>
            <person name="Ike M."/>
            <person name="Sei K."/>
        </authorList>
    </citation>
    <scope>NUCLEOTIDE SEQUENCE [LARGE SCALE GENOMIC DNA]</scope>
    <source>
        <strain evidence="2 3">JCM 14343</strain>
    </source>
</reference>
<comment type="caution">
    <text evidence="2">The sequence shown here is derived from an EMBL/GenBank/DDBJ whole genome shotgun (WGS) entry which is preliminary data.</text>
</comment>
<evidence type="ECO:0000313" key="2">
    <source>
        <dbReference type="EMBL" id="GES40005.1"/>
    </source>
</evidence>
<gene>
    <name evidence="2" type="ORF">RAJCM14343_5283</name>
</gene>
<organism evidence="2 3">
    <name type="scientific">Rhodococcus aetherivorans</name>
    <dbReference type="NCBI Taxonomy" id="191292"/>
    <lineage>
        <taxon>Bacteria</taxon>
        <taxon>Bacillati</taxon>
        <taxon>Actinomycetota</taxon>
        <taxon>Actinomycetes</taxon>
        <taxon>Mycobacteriales</taxon>
        <taxon>Nocardiaceae</taxon>
        <taxon>Rhodococcus</taxon>
    </lineage>
</organism>
<accession>A0ABQ0YU04</accession>
<name>A0ABQ0YU04_9NOCA</name>
<sequence>MRINIDRRDGESLEVERRRGQVLERQHHLEQRMARLRPRRVEHLDQPLERHIRVSERTEVDLSHPGEQIREGLGGLDPGTQDEGIDEHADQIVQFGLAAASDRRADHHVVRAGHASQQQRERGVHHHERRRVPGQRHLVETGGDRRVDPRDPRGPAVRRARRARPVAREFELLGDPGEHRAPVLELPRGEGVGIGLVAEDFALPQRVVRVLYRQRLPARHFAAAARRVGDHDVARERSHGETVRRDVMHHQHQHVFAFAQAQQANAQRHRRRDVEAGRRDRHHGVEQPLRADLLDDLIDRGLLDRQHPLAADAVDLGVDGAQHLMPGQHVADRGAQHVDVQCAGKPNCRRDVVRRRGRVEPVEEPHPLLRERERHLLRARPRHQRRPRTRARVRLQPGRQDRHSRCLEQHPHWHLRVERLTESRGDLGGDQRVAAETEEVVVDTYPLDPEHLGEHRGHDLLDRRSRCPEHLHLEHRCGQRPPVELARGIDGQGLERHDGVGHHVRRHQASDLVLQRRDVHSRSVVRHDVAHQLLSQFRVADHHDRLSDARLRGQC</sequence>
<evidence type="ECO:0000313" key="3">
    <source>
        <dbReference type="Proteomes" id="UP000325466"/>
    </source>
</evidence>
<feature type="compositionally biased region" description="Basic residues" evidence="1">
    <location>
        <begin position="381"/>
        <end position="393"/>
    </location>
</feature>
<feature type="region of interest" description="Disordered" evidence="1">
    <location>
        <begin position="381"/>
        <end position="403"/>
    </location>
</feature>
<feature type="compositionally biased region" description="Basic and acidic residues" evidence="1">
    <location>
        <begin position="140"/>
        <end position="153"/>
    </location>
</feature>
<dbReference type="Proteomes" id="UP000325466">
    <property type="component" value="Unassembled WGS sequence"/>
</dbReference>
<feature type="region of interest" description="Disordered" evidence="1">
    <location>
        <begin position="140"/>
        <end position="162"/>
    </location>
</feature>
<keyword evidence="3" id="KW-1185">Reference proteome</keyword>
<feature type="region of interest" description="Disordered" evidence="1">
    <location>
        <begin position="262"/>
        <end position="284"/>
    </location>
</feature>
<protein>
    <submittedName>
        <fullName evidence="2">Uncharacterized protein</fullName>
    </submittedName>
</protein>
<proteinExistence type="predicted"/>
<evidence type="ECO:0000256" key="1">
    <source>
        <dbReference type="SAM" id="MobiDB-lite"/>
    </source>
</evidence>